<feature type="transmembrane region" description="Helical" evidence="1">
    <location>
        <begin position="6"/>
        <end position="26"/>
    </location>
</feature>
<keyword evidence="1" id="KW-0812">Transmembrane</keyword>
<keyword evidence="1" id="KW-1133">Transmembrane helix</keyword>
<organism evidence="2 3">
    <name type="scientific">Paenibacillus pectinilyticus</name>
    <dbReference type="NCBI Taxonomy" id="512399"/>
    <lineage>
        <taxon>Bacteria</taxon>
        <taxon>Bacillati</taxon>
        <taxon>Bacillota</taxon>
        <taxon>Bacilli</taxon>
        <taxon>Bacillales</taxon>
        <taxon>Paenibacillaceae</taxon>
        <taxon>Paenibacillus</taxon>
    </lineage>
</organism>
<dbReference type="Proteomes" id="UP000093309">
    <property type="component" value="Unassembled WGS sequence"/>
</dbReference>
<dbReference type="RefSeq" id="WP_065858416.1">
    <property type="nucleotide sequence ID" value="NZ_LYPC01000028.1"/>
</dbReference>
<evidence type="ECO:0000313" key="3">
    <source>
        <dbReference type="Proteomes" id="UP000093309"/>
    </source>
</evidence>
<evidence type="ECO:0000313" key="2">
    <source>
        <dbReference type="EMBL" id="OCT11409.1"/>
    </source>
</evidence>
<dbReference type="EMBL" id="LYPC01000028">
    <property type="protein sequence ID" value="OCT11409.1"/>
    <property type="molecule type" value="Genomic_DNA"/>
</dbReference>
<dbReference type="STRING" id="512399.A8709_06985"/>
<comment type="caution">
    <text evidence="2">The sequence shown here is derived from an EMBL/GenBank/DDBJ whole genome shotgun (WGS) entry which is preliminary data.</text>
</comment>
<keyword evidence="1" id="KW-0472">Membrane</keyword>
<name>A0A1C0ZTL1_9BACL</name>
<evidence type="ECO:0000256" key="1">
    <source>
        <dbReference type="SAM" id="Phobius"/>
    </source>
</evidence>
<dbReference type="OrthoDB" id="2377160at2"/>
<sequence>MKWIVGYYGIQAVILLVIIILSVLFYDKRYKKRKSEGIPTGFLRTEEVSVDPITQEKQRVYYNPDTGERIYVRE</sequence>
<proteinExistence type="predicted"/>
<reference evidence="3" key="1">
    <citation type="submission" date="2016-05" db="EMBL/GenBank/DDBJ databases">
        <title>Paenibacillus oryzae. sp. nov., isolated from the rice root.</title>
        <authorList>
            <person name="Zhang J."/>
            <person name="Zhang X."/>
        </authorList>
    </citation>
    <scope>NUCLEOTIDE SEQUENCE [LARGE SCALE GENOMIC DNA]</scope>
    <source>
        <strain evidence="3">KCTC13222</strain>
    </source>
</reference>
<dbReference type="AlphaFoldDB" id="A0A1C0ZTL1"/>
<accession>A0A1C0ZTL1</accession>
<gene>
    <name evidence="2" type="ORF">A8709_06985</name>
</gene>
<evidence type="ECO:0008006" key="4">
    <source>
        <dbReference type="Google" id="ProtNLM"/>
    </source>
</evidence>
<protein>
    <recommendedName>
        <fullName evidence="4">HD family phosphohydrolase</fullName>
    </recommendedName>
</protein>
<keyword evidence="3" id="KW-1185">Reference proteome</keyword>